<dbReference type="InterPro" id="IPR018200">
    <property type="entry name" value="USP_CS"/>
</dbReference>
<feature type="compositionally biased region" description="Polar residues" evidence="1">
    <location>
        <begin position="225"/>
        <end position="246"/>
    </location>
</feature>
<dbReference type="CDD" id="cd02674">
    <property type="entry name" value="Peptidase_C19R"/>
    <property type="match status" value="1"/>
</dbReference>
<proteinExistence type="predicted"/>
<dbReference type="InterPro" id="IPR028889">
    <property type="entry name" value="USP"/>
</dbReference>
<evidence type="ECO:0000313" key="4">
    <source>
        <dbReference type="Proteomes" id="UP000008743"/>
    </source>
</evidence>
<dbReference type="Proteomes" id="UP000008743">
    <property type="component" value="Unassembled WGS sequence"/>
</dbReference>
<feature type="compositionally biased region" description="Basic and acidic residues" evidence="1">
    <location>
        <begin position="200"/>
        <end position="211"/>
    </location>
</feature>
<dbReference type="PROSITE" id="PS00972">
    <property type="entry name" value="USP_1"/>
    <property type="match status" value="1"/>
</dbReference>
<dbReference type="InParanoid" id="A0A0D2X3T8"/>
<dbReference type="InterPro" id="IPR050185">
    <property type="entry name" value="Ub_carboxyl-term_hydrolase"/>
</dbReference>
<protein>
    <submittedName>
        <fullName evidence="3">Ubiquitin specific peptidase 15</fullName>
    </submittedName>
</protein>
<accession>A0A0D2X3T8</accession>
<dbReference type="GO" id="GO:0004843">
    <property type="term" value="F:cysteine-type deubiquitinase activity"/>
    <property type="evidence" value="ECO:0007669"/>
    <property type="project" value="InterPro"/>
</dbReference>
<reference evidence="4" key="1">
    <citation type="submission" date="2011-02" db="EMBL/GenBank/DDBJ databases">
        <title>The Genome Sequence of Capsaspora owczarzaki ATCC 30864.</title>
        <authorList>
            <person name="Russ C."/>
            <person name="Cuomo C."/>
            <person name="Burger G."/>
            <person name="Gray M.W."/>
            <person name="Holland P.W.H."/>
            <person name="King N."/>
            <person name="Lang F.B.F."/>
            <person name="Roger A.J."/>
            <person name="Ruiz-Trillo I."/>
            <person name="Young S.K."/>
            <person name="Zeng Q."/>
            <person name="Gargeya S."/>
            <person name="Alvarado L."/>
            <person name="Berlin A."/>
            <person name="Chapman S.B."/>
            <person name="Chen Z."/>
            <person name="Freedman E."/>
            <person name="Gellesch M."/>
            <person name="Goldberg J."/>
            <person name="Griggs A."/>
            <person name="Gujja S."/>
            <person name="Heilman E."/>
            <person name="Heiman D."/>
            <person name="Howarth C."/>
            <person name="Mehta T."/>
            <person name="Neiman D."/>
            <person name="Pearson M."/>
            <person name="Roberts A."/>
            <person name="Saif S."/>
            <person name="Shea T."/>
            <person name="Shenoy N."/>
            <person name="Sisk P."/>
            <person name="Stolte C."/>
            <person name="Sykes S."/>
            <person name="White J."/>
            <person name="Yandava C."/>
            <person name="Haas B."/>
            <person name="Nusbaum C."/>
            <person name="Birren B."/>
        </authorList>
    </citation>
    <scope>NUCLEOTIDE SEQUENCE</scope>
    <source>
        <strain evidence="4">ATCC 30864</strain>
    </source>
</reference>
<dbReference type="GO" id="GO:0016579">
    <property type="term" value="P:protein deubiquitination"/>
    <property type="evidence" value="ECO:0007669"/>
    <property type="project" value="InterPro"/>
</dbReference>
<dbReference type="PANTHER" id="PTHR21646">
    <property type="entry name" value="UBIQUITIN CARBOXYL-TERMINAL HYDROLASE"/>
    <property type="match status" value="1"/>
</dbReference>
<feature type="compositionally biased region" description="Low complexity" evidence="1">
    <location>
        <begin position="891"/>
        <end position="916"/>
    </location>
</feature>
<dbReference type="Gene3D" id="3.90.70.10">
    <property type="entry name" value="Cysteine proteinases"/>
    <property type="match status" value="2"/>
</dbReference>
<feature type="compositionally biased region" description="Low complexity" evidence="1">
    <location>
        <begin position="852"/>
        <end position="874"/>
    </location>
</feature>
<dbReference type="OrthoDB" id="265776at2759"/>
<dbReference type="SUPFAM" id="SSF54001">
    <property type="entry name" value="Cysteine proteinases"/>
    <property type="match status" value="1"/>
</dbReference>
<dbReference type="PhylomeDB" id="A0A0D2X3T8"/>
<feature type="compositionally biased region" description="Polar residues" evidence="1">
    <location>
        <begin position="186"/>
        <end position="199"/>
    </location>
</feature>
<dbReference type="InterPro" id="IPR001394">
    <property type="entry name" value="Peptidase_C19_UCH"/>
</dbReference>
<dbReference type="STRING" id="595528.A0A0D2X3T8"/>
<dbReference type="PROSITE" id="PS50235">
    <property type="entry name" value="USP_3"/>
    <property type="match status" value="1"/>
</dbReference>
<dbReference type="Pfam" id="PF00443">
    <property type="entry name" value="UCH"/>
    <property type="match status" value="1"/>
</dbReference>
<dbReference type="EMBL" id="KE346368">
    <property type="protein sequence ID" value="KJE94884.1"/>
    <property type="molecule type" value="Genomic_DNA"/>
</dbReference>
<gene>
    <name evidence="3" type="ORF">CAOG_005444</name>
</gene>
<feature type="region of interest" description="Disordered" evidence="1">
    <location>
        <begin position="1238"/>
        <end position="1274"/>
    </location>
</feature>
<feature type="compositionally biased region" description="Low complexity" evidence="1">
    <location>
        <begin position="248"/>
        <end position="270"/>
    </location>
</feature>
<evidence type="ECO:0000313" key="3">
    <source>
        <dbReference type="EMBL" id="KJE94884.1"/>
    </source>
</evidence>
<dbReference type="eggNOG" id="KOG1870">
    <property type="taxonomic scope" value="Eukaryota"/>
</dbReference>
<feature type="compositionally biased region" description="Low complexity" evidence="1">
    <location>
        <begin position="378"/>
        <end position="416"/>
    </location>
</feature>
<evidence type="ECO:0000256" key="1">
    <source>
        <dbReference type="SAM" id="MobiDB-lite"/>
    </source>
</evidence>
<feature type="domain" description="USP" evidence="2">
    <location>
        <begin position="464"/>
        <end position="1175"/>
    </location>
</feature>
<dbReference type="InterPro" id="IPR038765">
    <property type="entry name" value="Papain-like_cys_pep_sf"/>
</dbReference>
<organism evidence="3 4">
    <name type="scientific">Capsaspora owczarzaki (strain ATCC 30864)</name>
    <dbReference type="NCBI Taxonomy" id="595528"/>
    <lineage>
        <taxon>Eukaryota</taxon>
        <taxon>Filasterea</taxon>
        <taxon>Capsaspora</taxon>
    </lineage>
</organism>
<feature type="region of interest" description="Disordered" evidence="1">
    <location>
        <begin position="852"/>
        <end position="921"/>
    </location>
</feature>
<dbReference type="PANTHER" id="PTHR21646:SF14">
    <property type="entry name" value="FI05488P"/>
    <property type="match status" value="1"/>
</dbReference>
<evidence type="ECO:0000259" key="2">
    <source>
        <dbReference type="PROSITE" id="PS50235"/>
    </source>
</evidence>
<feature type="region of interest" description="Disordered" evidence="1">
    <location>
        <begin position="346"/>
        <end position="416"/>
    </location>
</feature>
<keyword evidence="4" id="KW-1185">Reference proteome</keyword>
<sequence>MFLCLPSLFFNLAETSSVFVLPFSNSFISLYHTTHSISLNLTHSLSFSLLPSVFVSLAMSAGSTGPDLPTAAAAAVATPAAAAAVTTPHHSTSVLGRLLSFKGKRSHSRKSAGRTAAAGGRTRCDYAVSAADAEAELGPCPTTTAPSATTVITPHHAAPHVTSKPSHHEATGGKAQASSSEKHSRNGSIQQETETSANASERDAESFDERSASTINTSRNRHTHTASTVSQSSEGSFGGNSVQLAVTDSDGVSPLSPPSVSASSSDAKPALTLVISPATPFLTHHRGSSDGSSPTRHHETHASGVLTAPPTPFDGGQDAASTNFATSSSTPALHAANSKEIITPFVASSGHSRTDSAGSTEEARGRTGLFSRWKKRASTSSSKSEQSSGTNGSSSAPAAPNSSPAGSASLGSSTTSSGIKTPWAGLKSSSTASTSASNGPLWSSGMAGSASLPTPPGSAPLGATGLVNIGNTCFMNSVLQCISNTNVLCEYFIGSRFKDEINTKNNLGTKGEVVSQLAHLVKDLWSGRFKCIRPDDFKSGLVKFAPQFQGSLQHDAQEFLAYLMDAIHEDLNRILKKPCVEVREGNGTGNILLELQLAVDSWKDHQLRNNSFVVDNFQGQLKSTLVCPGCGRRSVKFDPFMYLSLPLPKQVVLRKFIITMVWLDPTRQATRFLVNADPSGTVHDVRLELARLAGLSVDAADELCLSVQDYNRLQPLPRTQPLDAVAENFVLVAFEGCEAFSDTRQTRIIVAQQDQRVDTNSFGAKRFDPPFMFMVPSNISYADLYQEVLNQNRSRYFKPTAVVPQSPYAVAEASKAATSAVEPETAVVPEAAAVVLVQEPTAEGGMTFAAESLDTSSDDTGASSSLTTVASESSPATGEAQKAQKVDGLIASPDSSSPATSATAASTADAQPAQPTTPNPEDALFMMKTLKNSTELIAAVDCKDLALPPTLTLLCEWIPKERKALFDDSRITGFTEHETLRQHHQRPYSYDSDETFSLHQCFGSFLQEEKLGADDAWYCSKCKQHQEGAVKKLELWKLPDVLIVHLKRFQFTTRLRKKLTDTVTFPLTDIDMSHYCPNASRIEEALQHPSDDVSPAQLQRATANLETLLGPHKGSLYDVYAVCNHFGSLGGGHYTAFCKNPLSGIWYSYDDSRVEKVDPSTVVSKSAYIMFLVRKDAARLTQQQVEQAVLAQTSLLNATQPQQQAAAQQAQPAAPDSSYIGSLPGFSTVTSHDIEIVGRRTTPSASHHRRTESNGTTYEEISDAPIPPPAYDIADSPIFDCPATLQAFLNSPETPL</sequence>
<name>A0A0D2X3T8_CAPO3</name>
<feature type="compositionally biased region" description="Polar residues" evidence="1">
    <location>
        <begin position="349"/>
        <end position="359"/>
    </location>
</feature>
<feature type="region of interest" description="Disordered" evidence="1">
    <location>
        <begin position="158"/>
        <end position="327"/>
    </location>
</feature>